<evidence type="ECO:0000313" key="2">
    <source>
        <dbReference type="EMBL" id="USI72433.1"/>
    </source>
</evidence>
<feature type="transmembrane region" description="Helical" evidence="1">
    <location>
        <begin position="20"/>
        <end position="38"/>
    </location>
</feature>
<keyword evidence="1" id="KW-0812">Transmembrane</keyword>
<protein>
    <submittedName>
        <fullName evidence="2">Uncharacterized protein</fullName>
    </submittedName>
</protein>
<sequence>MKRDLTVREDRIAWNDVEALPLYGAALLTFAALLYLFVDRTSAMEDMAAKLAILVGCLGLRRAWVGMDADGR</sequence>
<gene>
    <name evidence="2" type="ORF">LHA26_14205</name>
</gene>
<evidence type="ECO:0000313" key="3">
    <source>
        <dbReference type="Proteomes" id="UP001056937"/>
    </source>
</evidence>
<proteinExistence type="predicted"/>
<keyword evidence="1" id="KW-0472">Membrane</keyword>
<organism evidence="2 3">
    <name type="scientific">Sphingomonas morindae</name>
    <dbReference type="NCBI Taxonomy" id="1541170"/>
    <lineage>
        <taxon>Bacteria</taxon>
        <taxon>Pseudomonadati</taxon>
        <taxon>Pseudomonadota</taxon>
        <taxon>Alphaproteobacteria</taxon>
        <taxon>Sphingomonadales</taxon>
        <taxon>Sphingomonadaceae</taxon>
        <taxon>Sphingomonas</taxon>
    </lineage>
</organism>
<dbReference type="EMBL" id="CP084930">
    <property type="protein sequence ID" value="USI72433.1"/>
    <property type="molecule type" value="Genomic_DNA"/>
</dbReference>
<keyword evidence="3" id="KW-1185">Reference proteome</keyword>
<dbReference type="Proteomes" id="UP001056937">
    <property type="component" value="Chromosome 1"/>
</dbReference>
<keyword evidence="1" id="KW-1133">Transmembrane helix</keyword>
<name>A0ABY4X695_9SPHN</name>
<accession>A0ABY4X695</accession>
<evidence type="ECO:0000256" key="1">
    <source>
        <dbReference type="SAM" id="Phobius"/>
    </source>
</evidence>
<dbReference type="RefSeq" id="WP_252166242.1">
    <property type="nucleotide sequence ID" value="NZ_CP084930.1"/>
</dbReference>
<reference evidence="2" key="1">
    <citation type="journal article" date="2022" name="Toxins">
        <title>Genomic Analysis of Sphingopyxis sp. USTB-05 for Biodegrading Cyanobacterial Hepatotoxins.</title>
        <authorList>
            <person name="Liu C."/>
            <person name="Xu Q."/>
            <person name="Zhao Z."/>
            <person name="Zhang H."/>
            <person name="Liu X."/>
            <person name="Yin C."/>
            <person name="Liu Y."/>
            <person name="Yan H."/>
        </authorList>
    </citation>
    <scope>NUCLEOTIDE SEQUENCE</scope>
    <source>
        <strain evidence="2">NBD5</strain>
    </source>
</reference>